<evidence type="ECO:0000256" key="4">
    <source>
        <dbReference type="ARBA" id="ARBA00022816"/>
    </source>
</evidence>
<reference evidence="12" key="1">
    <citation type="submission" date="2022-07" db="EMBL/GenBank/DDBJ databases">
        <title>Phylogenomic reconstructions and comparative analyses of Kickxellomycotina fungi.</title>
        <authorList>
            <person name="Reynolds N.K."/>
            <person name="Stajich J.E."/>
            <person name="Barry K."/>
            <person name="Grigoriev I.V."/>
            <person name="Crous P."/>
            <person name="Smith M.E."/>
        </authorList>
    </citation>
    <scope>NUCLEOTIDE SEQUENCE</scope>
    <source>
        <strain evidence="12">BCRC 34381</strain>
    </source>
</reference>
<comment type="caution">
    <text evidence="12">The sequence shown here is derived from an EMBL/GenBank/DDBJ whole genome shotgun (WGS) entry which is preliminary data.</text>
</comment>
<keyword evidence="5" id="KW-0653">Protein transport</keyword>
<evidence type="ECO:0000256" key="1">
    <source>
        <dbReference type="ARBA" id="ARBA00004567"/>
    </source>
</evidence>
<dbReference type="GO" id="GO:0006606">
    <property type="term" value="P:protein import into nucleus"/>
    <property type="evidence" value="ECO:0007669"/>
    <property type="project" value="TreeGrafter"/>
</dbReference>
<feature type="region of interest" description="Disordered" evidence="10">
    <location>
        <begin position="228"/>
        <end position="256"/>
    </location>
</feature>
<feature type="domain" description="Nucleoporin NSP1-like C-terminal" evidence="11">
    <location>
        <begin position="301"/>
        <end position="403"/>
    </location>
</feature>
<evidence type="ECO:0000256" key="8">
    <source>
        <dbReference type="ARBA" id="ARBA00023242"/>
    </source>
</evidence>
<evidence type="ECO:0000256" key="5">
    <source>
        <dbReference type="ARBA" id="ARBA00022927"/>
    </source>
</evidence>
<feature type="coiled-coil region" evidence="9">
    <location>
        <begin position="420"/>
        <end position="447"/>
    </location>
</feature>
<evidence type="ECO:0000313" key="12">
    <source>
        <dbReference type="EMBL" id="KAJ1734115.1"/>
    </source>
</evidence>
<evidence type="ECO:0000256" key="10">
    <source>
        <dbReference type="SAM" id="MobiDB-lite"/>
    </source>
</evidence>
<dbReference type="PANTHER" id="PTHR12084:SF0">
    <property type="entry name" value="NUCLEAR PORE GLYCOPROTEIN P62"/>
    <property type="match status" value="1"/>
</dbReference>
<evidence type="ECO:0000256" key="6">
    <source>
        <dbReference type="ARBA" id="ARBA00023010"/>
    </source>
</evidence>
<dbReference type="OrthoDB" id="344345at2759"/>
<dbReference type="EMBL" id="JANBOI010000094">
    <property type="protein sequence ID" value="KAJ1734115.1"/>
    <property type="molecule type" value="Genomic_DNA"/>
</dbReference>
<feature type="region of interest" description="Disordered" evidence="10">
    <location>
        <begin position="569"/>
        <end position="592"/>
    </location>
</feature>
<comment type="subcellular location">
    <subcellularLocation>
        <location evidence="1">Nucleus</location>
        <location evidence="1">Nuclear pore complex</location>
    </subcellularLocation>
</comment>
<comment type="similarity">
    <text evidence="2">Belongs to the nucleoporin NSP1/NUP62 family.</text>
</comment>
<dbReference type="GO" id="GO:0017056">
    <property type="term" value="F:structural constituent of nuclear pore"/>
    <property type="evidence" value="ECO:0007669"/>
    <property type="project" value="InterPro"/>
</dbReference>
<feature type="compositionally biased region" description="Low complexity" evidence="10">
    <location>
        <begin position="8"/>
        <end position="19"/>
    </location>
</feature>
<dbReference type="AlphaFoldDB" id="A0A9W8D098"/>
<evidence type="ECO:0000256" key="9">
    <source>
        <dbReference type="SAM" id="Coils"/>
    </source>
</evidence>
<evidence type="ECO:0000256" key="3">
    <source>
        <dbReference type="ARBA" id="ARBA00022448"/>
    </source>
</evidence>
<evidence type="ECO:0000256" key="7">
    <source>
        <dbReference type="ARBA" id="ARBA00023132"/>
    </source>
</evidence>
<evidence type="ECO:0000256" key="2">
    <source>
        <dbReference type="ARBA" id="ARBA00005911"/>
    </source>
</evidence>
<dbReference type="InterPro" id="IPR026010">
    <property type="entry name" value="NSP1/NUP62"/>
</dbReference>
<keyword evidence="7" id="KW-0906">Nuclear pore complex</keyword>
<protein>
    <submittedName>
        <fullName evidence="12">FG-nucleoporin nsp1</fullName>
    </submittedName>
</protein>
<keyword evidence="13" id="KW-1185">Reference proteome</keyword>
<dbReference type="GO" id="GO:0051028">
    <property type="term" value="P:mRNA transport"/>
    <property type="evidence" value="ECO:0007669"/>
    <property type="project" value="UniProtKB-KW"/>
</dbReference>
<keyword evidence="6" id="KW-0811">Translocation</keyword>
<feature type="region of interest" description="Disordered" evidence="10">
    <location>
        <begin position="1"/>
        <end position="26"/>
    </location>
</feature>
<keyword evidence="3" id="KW-0813">Transport</keyword>
<keyword evidence="4" id="KW-0509">mRNA transport</keyword>
<evidence type="ECO:0000313" key="13">
    <source>
        <dbReference type="Proteomes" id="UP001143981"/>
    </source>
</evidence>
<gene>
    <name evidence="12" type="primary">NSP1</name>
    <name evidence="12" type="ORF">LPJ61_001240</name>
</gene>
<organism evidence="12 13">
    <name type="scientific">Coemansia biformis</name>
    <dbReference type="NCBI Taxonomy" id="1286918"/>
    <lineage>
        <taxon>Eukaryota</taxon>
        <taxon>Fungi</taxon>
        <taxon>Fungi incertae sedis</taxon>
        <taxon>Zoopagomycota</taxon>
        <taxon>Kickxellomycotina</taxon>
        <taxon>Kickxellomycetes</taxon>
        <taxon>Kickxellales</taxon>
        <taxon>Kickxellaceae</taxon>
        <taxon>Coemansia</taxon>
    </lineage>
</organism>
<keyword evidence="9" id="KW-0175">Coiled coil</keyword>
<dbReference type="Gene3D" id="1.20.5.170">
    <property type="match status" value="1"/>
</dbReference>
<dbReference type="GO" id="GO:0006405">
    <property type="term" value="P:RNA export from nucleus"/>
    <property type="evidence" value="ECO:0007669"/>
    <property type="project" value="TreeGrafter"/>
</dbReference>
<evidence type="ECO:0000259" key="11">
    <source>
        <dbReference type="Pfam" id="PF05064"/>
    </source>
</evidence>
<proteinExistence type="inferred from homology"/>
<dbReference type="GO" id="GO:0044613">
    <property type="term" value="C:nuclear pore central transport channel"/>
    <property type="evidence" value="ECO:0007669"/>
    <property type="project" value="TreeGrafter"/>
</dbReference>
<dbReference type="GO" id="GO:0005543">
    <property type="term" value="F:phospholipid binding"/>
    <property type="evidence" value="ECO:0007669"/>
    <property type="project" value="TreeGrafter"/>
</dbReference>
<dbReference type="Proteomes" id="UP001143981">
    <property type="component" value="Unassembled WGS sequence"/>
</dbReference>
<keyword evidence="8" id="KW-0539">Nucleus</keyword>
<sequence length="592" mass="57940">MFGGGSGSSNLFGASSGAGKPQEPKAAFDFGAPAATAAGSGSGTSAFGGFGVAGSSTSKPTFGLGAAAAGNGTSGFGSSGFGALGASTGVSKPEAFKPAHSFGSAATGSTLGGAGTSVFGGFGAPAVSSSTSGPNTTAFPAFGASKEAAVPAVASQAGTTTGSGLFGSKPADATTASSGAMSFGGFKAPAGTAAAATNASSTLFGGASSTAATTGGIGLGDAKAPSSGLFGAKRSSDDTQGDAPAVANPTAGTGLGGFKLSTAPASGADKGKSFGPTAVSAFGATSTAGAAAKPADKTDNSTDIANAALRGKTLEEIAQMWTAELAAQTRAFHTQANTVGYWDRALVQQGKRITELYEATMGVESEQAALDQNLEHMEGQQGALQNLLDAYEGRVQDIVRKTTVRPAGGKGVAMTADQERDHVYSSAERLNQQLDELARRLTALVEDVNGVSAATAPAGDGDGQRGAADPFAQIVQILNAHLTSLEWVDSQTTQLQERLKTAQRVFQDVASAQSALSGAYGAADAADLSAPSDIPLTIPGAFVSDPPPPVLSSFGTPLGTARRAPGASLLGRTSAGAGVSSPFAGTPLRRGL</sequence>
<dbReference type="PANTHER" id="PTHR12084">
    <property type="entry name" value="NUCLEAR PORE GLYCOPROTEIN P62-RELATED"/>
    <property type="match status" value="1"/>
</dbReference>
<dbReference type="Pfam" id="PF05064">
    <property type="entry name" value="Nsp1_C"/>
    <property type="match status" value="1"/>
</dbReference>
<name>A0A9W8D098_9FUNG</name>
<accession>A0A9W8D098</accession>
<dbReference type="InterPro" id="IPR007758">
    <property type="entry name" value="Nucleoporin_NSP1_C"/>
</dbReference>